<dbReference type="CDD" id="cd00085">
    <property type="entry name" value="HNHc"/>
    <property type="match status" value="1"/>
</dbReference>
<feature type="domain" description="HNH" evidence="2">
    <location>
        <begin position="109"/>
        <end position="143"/>
    </location>
</feature>
<keyword evidence="1" id="KW-0378">Hydrolase</keyword>
<accession>A0A1H4KRQ9</accession>
<evidence type="ECO:0000259" key="2">
    <source>
        <dbReference type="Pfam" id="PF01844"/>
    </source>
</evidence>
<dbReference type="InterPro" id="IPR002711">
    <property type="entry name" value="HNH"/>
</dbReference>
<sequence>MSTARTIVGGWVDRKDHPRGPNGRGLCRWCNLEVPKRRFTFCSDFCVHEWKLRSQPSYLREHVYKRDKGRCCGCGIDTMSALRSLKRSRGPRREELMRHWGFKTRIRKSLWDADHIVPVVEGGGECDLANIRTLCLRCHRTATAALRERLRKAKVAAMLEAERAA</sequence>
<dbReference type="Pfam" id="PF01844">
    <property type="entry name" value="HNH"/>
    <property type="match status" value="1"/>
</dbReference>
<dbReference type="Gene3D" id="1.10.30.50">
    <property type="match status" value="1"/>
</dbReference>
<name>A0A1H4KRQ9_9BACT</name>
<dbReference type="EMBL" id="FNSD01000001">
    <property type="protein sequence ID" value="SEB61230.1"/>
    <property type="molecule type" value="Genomic_DNA"/>
</dbReference>
<dbReference type="InterPro" id="IPR003615">
    <property type="entry name" value="HNH_nuc"/>
</dbReference>
<keyword evidence="3" id="KW-0255">Endonuclease</keyword>
<dbReference type="GO" id="GO:0004519">
    <property type="term" value="F:endonuclease activity"/>
    <property type="evidence" value="ECO:0007669"/>
    <property type="project" value="UniProtKB-KW"/>
</dbReference>
<evidence type="ECO:0000313" key="4">
    <source>
        <dbReference type="Proteomes" id="UP000182409"/>
    </source>
</evidence>
<evidence type="ECO:0000313" key="3">
    <source>
        <dbReference type="EMBL" id="SEB61230.1"/>
    </source>
</evidence>
<dbReference type="Proteomes" id="UP000182409">
    <property type="component" value="Unassembled WGS sequence"/>
</dbReference>
<dbReference type="GO" id="GO:0031297">
    <property type="term" value="P:replication fork processing"/>
    <property type="evidence" value="ECO:0007669"/>
    <property type="project" value="TreeGrafter"/>
</dbReference>
<dbReference type="PANTHER" id="PTHR45766:SF6">
    <property type="entry name" value="SWI_SNF-RELATED MATRIX-ASSOCIATED ACTIN-DEPENDENT REGULATOR OF CHROMATIN SUBFAMILY A-LIKE PROTEIN 1"/>
    <property type="match status" value="1"/>
</dbReference>
<reference evidence="3 4" key="1">
    <citation type="submission" date="2016-10" db="EMBL/GenBank/DDBJ databases">
        <authorList>
            <person name="de Groot N.N."/>
        </authorList>
    </citation>
    <scope>NUCLEOTIDE SEQUENCE [LARGE SCALE GENOMIC DNA]</scope>
    <source>
        <strain evidence="3 4">AB35.6</strain>
    </source>
</reference>
<proteinExistence type="predicted"/>
<gene>
    <name evidence="3" type="ORF">SAMN05443244_1326</name>
</gene>
<dbReference type="GO" id="GO:0016787">
    <property type="term" value="F:hydrolase activity"/>
    <property type="evidence" value="ECO:0007669"/>
    <property type="project" value="UniProtKB-KW"/>
</dbReference>
<evidence type="ECO:0000256" key="1">
    <source>
        <dbReference type="ARBA" id="ARBA00022801"/>
    </source>
</evidence>
<keyword evidence="3" id="KW-0540">Nuclease</keyword>
<dbReference type="OrthoDB" id="118068at2"/>
<dbReference type="GO" id="GO:0003676">
    <property type="term" value="F:nucleic acid binding"/>
    <property type="evidence" value="ECO:0007669"/>
    <property type="project" value="InterPro"/>
</dbReference>
<dbReference type="PANTHER" id="PTHR45766">
    <property type="entry name" value="DNA ANNEALING HELICASE AND ENDONUCLEASE ZRANB3 FAMILY MEMBER"/>
    <property type="match status" value="1"/>
</dbReference>
<dbReference type="GO" id="GO:0006281">
    <property type="term" value="P:DNA repair"/>
    <property type="evidence" value="ECO:0007669"/>
    <property type="project" value="TreeGrafter"/>
</dbReference>
<dbReference type="AlphaFoldDB" id="A0A1H4KRQ9"/>
<organism evidence="3 4">
    <name type="scientific">Terriglobus roseus</name>
    <dbReference type="NCBI Taxonomy" id="392734"/>
    <lineage>
        <taxon>Bacteria</taxon>
        <taxon>Pseudomonadati</taxon>
        <taxon>Acidobacteriota</taxon>
        <taxon>Terriglobia</taxon>
        <taxon>Terriglobales</taxon>
        <taxon>Acidobacteriaceae</taxon>
        <taxon>Terriglobus</taxon>
    </lineage>
</organism>
<dbReference type="GO" id="GO:0008270">
    <property type="term" value="F:zinc ion binding"/>
    <property type="evidence" value="ECO:0007669"/>
    <property type="project" value="InterPro"/>
</dbReference>
<dbReference type="RefSeq" id="WP_074652879.1">
    <property type="nucleotide sequence ID" value="NZ_FNSD01000001.1"/>
</dbReference>
<protein>
    <submittedName>
        <fullName evidence="3">HNH endonuclease</fullName>
    </submittedName>
</protein>